<dbReference type="AlphaFoldDB" id="A0A811Y3Y2"/>
<reference evidence="4" key="1">
    <citation type="submission" date="2020-12" db="EMBL/GenBank/DDBJ databases">
        <authorList>
            <consortium name="Molecular Ecology Group"/>
        </authorList>
    </citation>
    <scope>NUCLEOTIDE SEQUENCE</scope>
    <source>
        <strain evidence="4">TBG_1078</strain>
    </source>
</reference>
<evidence type="ECO:0000313" key="4">
    <source>
        <dbReference type="EMBL" id="CAD7672330.1"/>
    </source>
</evidence>
<dbReference type="GO" id="GO:0008180">
    <property type="term" value="C:COP9 signalosome"/>
    <property type="evidence" value="ECO:0007669"/>
    <property type="project" value="UniProtKB-KW"/>
</dbReference>
<name>A0A811Y3Y2_NYCPR</name>
<protein>
    <recommendedName>
        <fullName evidence="2">COP9 signalosome complex subunit 9</fullName>
    </recommendedName>
</protein>
<proteinExistence type="inferred from homology"/>
<evidence type="ECO:0000256" key="2">
    <source>
        <dbReference type="ARBA" id="ARBA00014874"/>
    </source>
</evidence>
<comment type="similarity">
    <text evidence="1">Belongs to the CSN9 family.</text>
</comment>
<evidence type="ECO:0000313" key="5">
    <source>
        <dbReference type="Proteomes" id="UP000645828"/>
    </source>
</evidence>
<evidence type="ECO:0000256" key="3">
    <source>
        <dbReference type="ARBA" id="ARBA00022790"/>
    </source>
</evidence>
<evidence type="ECO:0000256" key="1">
    <source>
        <dbReference type="ARBA" id="ARBA00009162"/>
    </source>
</evidence>
<gene>
    <name evidence="4" type="ORF">NYPRO_LOCUS5125</name>
</gene>
<dbReference type="InterPro" id="IPR029391">
    <property type="entry name" value="CSN9_metazoa"/>
</dbReference>
<dbReference type="EMBL" id="CAJHUB010000666">
    <property type="protein sequence ID" value="CAD7672330.1"/>
    <property type="molecule type" value="Genomic_DNA"/>
</dbReference>
<keyword evidence="3" id="KW-0736">Signalosome</keyword>
<comment type="caution">
    <text evidence="4">The sequence shown here is derived from an EMBL/GenBank/DDBJ whole genome shotgun (WGS) entry which is preliminary data.</text>
</comment>
<organism evidence="4 5">
    <name type="scientific">Nyctereutes procyonoides</name>
    <name type="common">Raccoon dog</name>
    <name type="synonym">Canis procyonoides</name>
    <dbReference type="NCBI Taxonomy" id="34880"/>
    <lineage>
        <taxon>Eukaryota</taxon>
        <taxon>Metazoa</taxon>
        <taxon>Chordata</taxon>
        <taxon>Craniata</taxon>
        <taxon>Vertebrata</taxon>
        <taxon>Euteleostomi</taxon>
        <taxon>Mammalia</taxon>
        <taxon>Eutheria</taxon>
        <taxon>Laurasiatheria</taxon>
        <taxon>Carnivora</taxon>
        <taxon>Caniformia</taxon>
        <taxon>Canidae</taxon>
        <taxon>Nyctereutes</taxon>
    </lineage>
</organism>
<accession>A0A811Y3Y2</accession>
<dbReference type="Pfam" id="PF15004">
    <property type="entry name" value="MYEOV2"/>
    <property type="match status" value="1"/>
</dbReference>
<dbReference type="Proteomes" id="UP000645828">
    <property type="component" value="Unassembled WGS sequence"/>
</dbReference>
<keyword evidence="5" id="KW-1185">Reference proteome</keyword>
<sequence>MDPDETGGSTWLLMNLAANEKAGHEDF</sequence>